<organism evidence="1">
    <name type="scientific">Amphimedon queenslandica</name>
    <name type="common">Sponge</name>
    <dbReference type="NCBI Taxonomy" id="400682"/>
    <lineage>
        <taxon>Eukaryota</taxon>
        <taxon>Metazoa</taxon>
        <taxon>Porifera</taxon>
        <taxon>Demospongiae</taxon>
        <taxon>Heteroscleromorpha</taxon>
        <taxon>Haplosclerida</taxon>
        <taxon>Niphatidae</taxon>
        <taxon>Amphimedon</taxon>
    </lineage>
</organism>
<evidence type="ECO:0000313" key="1">
    <source>
        <dbReference type="EnsemblMetazoa" id="Aqu2.1.37651_001"/>
    </source>
</evidence>
<accession>A0A1X7VCA0</accession>
<protein>
    <submittedName>
        <fullName evidence="1">Uncharacterized protein</fullName>
    </submittedName>
</protein>
<dbReference type="EnsemblMetazoa" id="Aqu2.1.37651_001">
    <property type="protein sequence ID" value="Aqu2.1.37651_001"/>
    <property type="gene ID" value="Aqu2.1.37651"/>
</dbReference>
<name>A0A1X7VCA0_AMPQE</name>
<reference evidence="1" key="1">
    <citation type="submission" date="2017-05" db="UniProtKB">
        <authorList>
            <consortium name="EnsemblMetazoa"/>
        </authorList>
    </citation>
    <scope>IDENTIFICATION</scope>
</reference>
<sequence length="349" mass="39585">MYTMSGFDPSLIILVNIYADLYGDRQQTSVYNNGVMQVSVFVSVNYTGEASEDDIKRYVQDNVVIYSLNYGENVQWQKSTSDNGFHHDIDHAANKNPAVPPKMISDVRTPLYFTVPGGRAEGEHRWIAKLDGKQTNDSTPLFVKVKSFSVNKDHFEISDRASLSCAHLRVLKYKYDVFPDTQKLVKSINYKGIKFTGTGGNTWLSMAMSSKGNKLGAFIEYKETSNINIATAYRKYEQSEVERRDLGICSYKVMIRSQCLDDTLDIDSADVEGVWNEGIAMVSVHDKSIDFTCEDQDDTVLNNFNNHDFEMNDFVLQDTFGGMVEVNINWDKGDWWGIWAISSAEVIYL</sequence>
<dbReference type="AlphaFoldDB" id="A0A1X7VCA0"/>
<dbReference type="InParanoid" id="A0A1X7VCA0"/>
<proteinExistence type="predicted"/>